<proteinExistence type="predicted"/>
<sequence length="153" mass="17269">MTEGLIRPYICVLASLTQVGAYVVGKWRPDMGIGAFEFKIVFAGGHENIFEGYKYQSCPSKDIFVFETEDPNNDTIKYPCDVFNNSTLQRGKSCPLVAQHDEKLYVLSTFCLKTWDEDLFRGGFEMFDPKVNGRLCPNPQLLDTFGSLVGLFV</sequence>
<comment type="caution">
    <text evidence="1">The sequence shown here is derived from an EMBL/GenBank/DDBJ whole genome shotgun (WGS) entry which is preliminary data.</text>
</comment>
<dbReference type="Proteomes" id="UP001054821">
    <property type="component" value="Chromosome 6"/>
</dbReference>
<gene>
    <name evidence="1" type="ORF">L3X38_030470</name>
</gene>
<name>A0AAD4YU38_PRUDU</name>
<keyword evidence="2" id="KW-1185">Reference proteome</keyword>
<accession>A0AAD4YU38</accession>
<dbReference type="AlphaFoldDB" id="A0AAD4YU38"/>
<protein>
    <submittedName>
        <fullName evidence="1">Uncharacterized protein</fullName>
    </submittedName>
</protein>
<evidence type="ECO:0000313" key="2">
    <source>
        <dbReference type="Proteomes" id="UP001054821"/>
    </source>
</evidence>
<organism evidence="1 2">
    <name type="scientific">Prunus dulcis</name>
    <name type="common">Almond</name>
    <name type="synonym">Amygdalus dulcis</name>
    <dbReference type="NCBI Taxonomy" id="3755"/>
    <lineage>
        <taxon>Eukaryota</taxon>
        <taxon>Viridiplantae</taxon>
        <taxon>Streptophyta</taxon>
        <taxon>Embryophyta</taxon>
        <taxon>Tracheophyta</taxon>
        <taxon>Spermatophyta</taxon>
        <taxon>Magnoliopsida</taxon>
        <taxon>eudicotyledons</taxon>
        <taxon>Gunneridae</taxon>
        <taxon>Pentapetalae</taxon>
        <taxon>rosids</taxon>
        <taxon>fabids</taxon>
        <taxon>Rosales</taxon>
        <taxon>Rosaceae</taxon>
        <taxon>Amygdaloideae</taxon>
        <taxon>Amygdaleae</taxon>
        <taxon>Prunus</taxon>
    </lineage>
</organism>
<reference evidence="1 2" key="1">
    <citation type="journal article" date="2022" name="G3 (Bethesda)">
        <title>Whole-genome sequence and methylome profiling of the almond [Prunus dulcis (Mill.) D.A. Webb] cultivar 'Nonpareil'.</title>
        <authorList>
            <person name="D'Amico-Willman K.M."/>
            <person name="Ouma W.Z."/>
            <person name="Meulia T."/>
            <person name="Sideli G.M."/>
            <person name="Gradziel T.M."/>
            <person name="Fresnedo-Ramirez J."/>
        </authorList>
    </citation>
    <scope>NUCLEOTIDE SEQUENCE [LARGE SCALE GENOMIC DNA]</scope>
    <source>
        <strain evidence="1">Clone GOH B32 T37-40</strain>
    </source>
</reference>
<evidence type="ECO:0000313" key="1">
    <source>
        <dbReference type="EMBL" id="KAI5321399.1"/>
    </source>
</evidence>
<dbReference type="EMBL" id="JAJFAZ020000006">
    <property type="protein sequence ID" value="KAI5321399.1"/>
    <property type="molecule type" value="Genomic_DNA"/>
</dbReference>